<keyword evidence="1" id="KW-1133">Transmembrane helix</keyword>
<comment type="caution">
    <text evidence="2">The sequence shown here is derived from an EMBL/GenBank/DDBJ whole genome shotgun (WGS) entry which is preliminary data.</text>
</comment>
<sequence length="191" mass="20893">MQQNFKVLGLIIFGVVLPSLMFFSAYFGMEELVAPPNINSLQEIAASSARWTNDQYTLFSSMYLENVNYTVVRNKQGVKFSVMKIGFAVSSVGIALLILGFDRRQGAEGQFHGVSLKLESFGALVFVVGSLVAAYAGIVANEYQTSQTPNYFSDADYISKRHIFQIMDSCAKNGKLGVDCVRVGVTQLEGG</sequence>
<dbReference type="RefSeq" id="WP_163314687.1">
    <property type="nucleotide sequence ID" value="NZ_JAAGAA010000001.1"/>
</dbReference>
<feature type="transmembrane region" description="Helical" evidence="1">
    <location>
        <begin position="82"/>
        <end position="101"/>
    </location>
</feature>
<keyword evidence="1" id="KW-0472">Membrane</keyword>
<organism evidence="2 3">
    <name type="scientific">Crenobacter caeni</name>
    <dbReference type="NCBI Taxonomy" id="2705474"/>
    <lineage>
        <taxon>Bacteria</taxon>
        <taxon>Pseudomonadati</taxon>
        <taxon>Pseudomonadota</taxon>
        <taxon>Betaproteobacteria</taxon>
        <taxon>Neisseriales</taxon>
        <taxon>Neisseriaceae</taxon>
        <taxon>Crenobacter</taxon>
    </lineage>
</organism>
<evidence type="ECO:0000313" key="2">
    <source>
        <dbReference type="EMBL" id="NDV11386.1"/>
    </source>
</evidence>
<accession>A0A6B2KMD7</accession>
<gene>
    <name evidence="2" type="ORF">GZH52_01000</name>
</gene>
<proteinExistence type="predicted"/>
<evidence type="ECO:0000313" key="3">
    <source>
        <dbReference type="Proteomes" id="UP000482578"/>
    </source>
</evidence>
<keyword evidence="3" id="KW-1185">Reference proteome</keyword>
<dbReference type="EMBL" id="JAAGAA010000001">
    <property type="protein sequence ID" value="NDV11386.1"/>
    <property type="molecule type" value="Genomic_DNA"/>
</dbReference>
<keyword evidence="1" id="KW-0812">Transmembrane</keyword>
<feature type="transmembrane region" description="Helical" evidence="1">
    <location>
        <begin position="7"/>
        <end position="27"/>
    </location>
</feature>
<evidence type="ECO:0000256" key="1">
    <source>
        <dbReference type="SAM" id="Phobius"/>
    </source>
</evidence>
<dbReference type="Proteomes" id="UP000482578">
    <property type="component" value="Unassembled WGS sequence"/>
</dbReference>
<dbReference type="AlphaFoldDB" id="A0A6B2KMD7"/>
<feature type="transmembrane region" description="Helical" evidence="1">
    <location>
        <begin position="121"/>
        <end position="140"/>
    </location>
</feature>
<name>A0A6B2KMD7_9NEIS</name>
<protein>
    <submittedName>
        <fullName evidence="2">Uncharacterized protein</fullName>
    </submittedName>
</protein>
<reference evidence="2 3" key="1">
    <citation type="submission" date="2020-02" db="EMBL/GenBank/DDBJ databases">
        <authorList>
            <person name="Yang Z."/>
        </authorList>
    </citation>
    <scope>NUCLEOTIDE SEQUENCE [LARGE SCALE GENOMIC DNA]</scope>
    <source>
        <strain evidence="2 3">HX-7-9</strain>
    </source>
</reference>